<dbReference type="EMBL" id="MN739195">
    <property type="protein sequence ID" value="QHS93012.1"/>
    <property type="molecule type" value="Genomic_DNA"/>
</dbReference>
<organism evidence="1">
    <name type="scientific">viral metagenome</name>
    <dbReference type="NCBI Taxonomy" id="1070528"/>
    <lineage>
        <taxon>unclassified sequences</taxon>
        <taxon>metagenomes</taxon>
        <taxon>organismal metagenomes</taxon>
    </lineage>
</organism>
<proteinExistence type="predicted"/>
<protein>
    <submittedName>
        <fullName evidence="1">Uncharacterized protein</fullName>
    </submittedName>
</protein>
<dbReference type="AlphaFoldDB" id="A0A6C0BLW8"/>
<reference evidence="1" key="1">
    <citation type="journal article" date="2020" name="Nature">
        <title>Giant virus diversity and host interactions through global metagenomics.</title>
        <authorList>
            <person name="Schulz F."/>
            <person name="Roux S."/>
            <person name="Paez-Espino D."/>
            <person name="Jungbluth S."/>
            <person name="Walsh D.A."/>
            <person name="Denef V.J."/>
            <person name="McMahon K.D."/>
            <person name="Konstantinidis K.T."/>
            <person name="Eloe-Fadrosh E.A."/>
            <person name="Kyrpides N.C."/>
            <person name="Woyke T."/>
        </authorList>
    </citation>
    <scope>NUCLEOTIDE SEQUENCE</scope>
    <source>
        <strain evidence="1">GVMAG-M-3300017651-5</strain>
    </source>
</reference>
<evidence type="ECO:0000313" key="1">
    <source>
        <dbReference type="EMBL" id="QHS93012.1"/>
    </source>
</evidence>
<name>A0A6C0BLW8_9ZZZZ</name>
<sequence length="47" mass="5345">MYDLSIIQDRTLISLYLMILKCERTSSSPPWLGGILYYISSTLNMSG</sequence>
<accession>A0A6C0BLW8</accession>